<evidence type="ECO:0000256" key="2">
    <source>
        <dbReference type="ARBA" id="ARBA00009809"/>
    </source>
</evidence>
<evidence type="ECO:0000256" key="7">
    <source>
        <dbReference type="RuleBase" id="RU003679"/>
    </source>
</evidence>
<reference evidence="12" key="1">
    <citation type="journal article" date="2014" name="Science">
        <title>The coffee genome provides insight into the convergent evolution of caffeine biosynthesis.</title>
        <authorList>
            <person name="Denoeud F."/>
            <person name="Carretero-Paulet L."/>
            <person name="Dereeper A."/>
            <person name="Droc G."/>
            <person name="Guyot R."/>
            <person name="Pietrella M."/>
            <person name="Zheng C."/>
            <person name="Alberti A."/>
            <person name="Anthony F."/>
            <person name="Aprea G."/>
            <person name="Aury J.M."/>
            <person name="Bento P."/>
            <person name="Bernard M."/>
            <person name="Bocs S."/>
            <person name="Campa C."/>
            <person name="Cenci A."/>
            <person name="Combes M.C."/>
            <person name="Crouzillat D."/>
            <person name="Da Silva C."/>
            <person name="Daddiego L."/>
            <person name="De Bellis F."/>
            <person name="Dussert S."/>
            <person name="Garsmeur O."/>
            <person name="Gayraud T."/>
            <person name="Guignon V."/>
            <person name="Jahn K."/>
            <person name="Jamilloux V."/>
            <person name="Joet T."/>
            <person name="Labadie K."/>
            <person name="Lan T."/>
            <person name="Leclercq J."/>
            <person name="Lepelley M."/>
            <person name="Leroy T."/>
            <person name="Li L.T."/>
            <person name="Librado P."/>
            <person name="Lopez L."/>
            <person name="Munoz A."/>
            <person name="Noel B."/>
            <person name="Pallavicini A."/>
            <person name="Perrotta G."/>
            <person name="Poncet V."/>
            <person name="Pot D."/>
            <person name="Priyono X."/>
            <person name="Rigoreau M."/>
            <person name="Rouard M."/>
            <person name="Rozas J."/>
            <person name="Tranchant-Dubreuil C."/>
            <person name="VanBuren R."/>
            <person name="Zhang Q."/>
            <person name="Andrade A.C."/>
            <person name="Argout X."/>
            <person name="Bertrand B."/>
            <person name="de Kochko A."/>
            <person name="Graziosi G."/>
            <person name="Henry R.J."/>
            <person name="Jayarama X."/>
            <person name="Ming R."/>
            <person name="Nagai C."/>
            <person name="Rounsley S."/>
            <person name="Sankoff D."/>
            <person name="Giuliano G."/>
            <person name="Albert V.A."/>
            <person name="Wincker P."/>
            <person name="Lashermes P."/>
        </authorList>
    </citation>
    <scope>NUCLEOTIDE SEQUENCE [LARGE SCALE GENOMIC DNA]</scope>
    <source>
        <strain evidence="12">cv. DH200-94</strain>
    </source>
</reference>
<dbReference type="Pfam" id="PF17834">
    <property type="entry name" value="GHD"/>
    <property type="match status" value="1"/>
</dbReference>
<dbReference type="SUPFAM" id="SSF51445">
    <property type="entry name" value="(Trans)glycosidases"/>
    <property type="match status" value="1"/>
</dbReference>
<dbReference type="InterPro" id="IPR041392">
    <property type="entry name" value="GHD"/>
</dbReference>
<dbReference type="PANTHER" id="PTHR23421">
    <property type="entry name" value="BETA-GALACTOSIDASE RELATED"/>
    <property type="match status" value="1"/>
</dbReference>
<dbReference type="OrthoDB" id="1657402at2759"/>
<dbReference type="Gene3D" id="2.60.120.260">
    <property type="entry name" value="Galactose-binding domain-like"/>
    <property type="match status" value="2"/>
</dbReference>
<evidence type="ECO:0000256" key="6">
    <source>
        <dbReference type="ARBA" id="ARBA00023295"/>
    </source>
</evidence>
<organism evidence="11 12">
    <name type="scientific">Coffea canephora</name>
    <name type="common">Robusta coffee</name>
    <dbReference type="NCBI Taxonomy" id="49390"/>
    <lineage>
        <taxon>Eukaryota</taxon>
        <taxon>Viridiplantae</taxon>
        <taxon>Streptophyta</taxon>
        <taxon>Embryophyta</taxon>
        <taxon>Tracheophyta</taxon>
        <taxon>Spermatophyta</taxon>
        <taxon>Magnoliopsida</taxon>
        <taxon>eudicotyledons</taxon>
        <taxon>Gunneridae</taxon>
        <taxon>Pentapetalae</taxon>
        <taxon>asterids</taxon>
        <taxon>lamiids</taxon>
        <taxon>Gentianales</taxon>
        <taxon>Rubiaceae</taxon>
        <taxon>Ixoroideae</taxon>
        <taxon>Gardenieae complex</taxon>
        <taxon>Bertiereae - Coffeeae clade</taxon>
        <taxon>Coffeeae</taxon>
        <taxon>Coffea</taxon>
    </lineage>
</organism>
<dbReference type="InterPro" id="IPR031330">
    <property type="entry name" value="Gly_Hdrlase_35_cat"/>
</dbReference>
<dbReference type="Gramene" id="CDP20353">
    <property type="protein sequence ID" value="CDP20353"/>
    <property type="gene ID" value="GSCOC_T00002524001"/>
</dbReference>
<dbReference type="EMBL" id="HG740207">
    <property type="protein sequence ID" value="CDP20353.1"/>
    <property type="molecule type" value="Genomic_DNA"/>
</dbReference>
<keyword evidence="5" id="KW-0378">Hydrolase</keyword>
<evidence type="ECO:0000313" key="11">
    <source>
        <dbReference type="EMBL" id="CDP20353.1"/>
    </source>
</evidence>
<dbReference type="GO" id="GO:0004565">
    <property type="term" value="F:beta-galactosidase activity"/>
    <property type="evidence" value="ECO:0007669"/>
    <property type="project" value="UniProtKB-EC"/>
</dbReference>
<dbReference type="InterPro" id="IPR017853">
    <property type="entry name" value="GH"/>
</dbReference>
<dbReference type="EC" id="3.2.1.23" evidence="3"/>
<evidence type="ECO:0000313" key="12">
    <source>
        <dbReference type="Proteomes" id="UP000295252"/>
    </source>
</evidence>
<dbReference type="SUPFAM" id="SSF49785">
    <property type="entry name" value="Galactose-binding domain-like"/>
    <property type="match status" value="1"/>
</dbReference>
<name>A0A068VL01_COFCA</name>
<keyword evidence="4" id="KW-0732">Signal</keyword>
<evidence type="ECO:0000256" key="1">
    <source>
        <dbReference type="ARBA" id="ARBA00001412"/>
    </source>
</evidence>
<dbReference type="AlphaFoldDB" id="A0A068VL01"/>
<dbReference type="GO" id="GO:0005975">
    <property type="term" value="P:carbohydrate metabolic process"/>
    <property type="evidence" value="ECO:0007669"/>
    <property type="project" value="InterPro"/>
</dbReference>
<evidence type="ECO:0000259" key="10">
    <source>
        <dbReference type="Pfam" id="PF21467"/>
    </source>
</evidence>
<evidence type="ECO:0000256" key="3">
    <source>
        <dbReference type="ARBA" id="ARBA00012756"/>
    </source>
</evidence>
<proteinExistence type="inferred from homology"/>
<evidence type="ECO:0000259" key="8">
    <source>
        <dbReference type="Pfam" id="PF01301"/>
    </source>
</evidence>
<dbReference type="InterPro" id="IPR008979">
    <property type="entry name" value="Galactose-bd-like_sf"/>
</dbReference>
<dbReference type="FunFam" id="2.60.120.260:FF:000142">
    <property type="entry name" value="Beta-galactosidase"/>
    <property type="match status" value="1"/>
</dbReference>
<dbReference type="PhylomeDB" id="A0A068VL01"/>
<keyword evidence="6" id="KW-0326">Glycosidase</keyword>
<dbReference type="InParanoid" id="A0A068VL01"/>
<gene>
    <name evidence="11" type="ORF">GSCOC_T00002524001</name>
</gene>
<sequence>MRGTTTMVLFLDDGKRKVLISGAIHCPRSTPQVRTALLPWSSMWPDLIQKSKDGGLDAIETYVFWNLYEPVRGQYDFEGRKDLVSFIKLVKLAGLYVVLRIGPYVCADFFFGLKFWSHFGKMKHRISTLVEMQRFTTMIVDLMKQESLFASQGGPIIFSEITGSDFRTSLAFRCGTKLLKYSYFFTTNTGVVWTMCQQNGAPDPIPDVFSYNFIDYFQYHGGTNFGRTSGGPVISTSYDYDAPLDEYAKMGHLKDLHKAIKLCEEKRQCIWTCKNISAEVKEMLASVYSTESGLCSAFLANWGSQSDATFDFSGTSYNLPAWSASILPACKNVEFNTAKINSMRTLSRFTRSSEDVATGASFSGCSWVNEPVGISSQNAFMKLGSAERIGTAGDKSDYLWYSASIEIKGNEPSLEDGPRQFYMFSRWGMLFMLSSILLFGSMKGSSGNAKVALEVPISLITGENPIDLLSLTMGLEVQPSFHMYETGVTGPVQLKGFTNGSIIDFSSQLWAYQVILIGLKGEEIGLSSTLGIISETVQFFPSKIWFAVWYPLTQFLPNFTAPPLALDLSGLGKGEAWVNGHSIGRYWPTSNAPNEGCTSSCNYTGTFDSNKCLEDCRKPSQILYHVPQDWLKPSGKVLVLFEQMRGDPTKISFAMRQIGSLCSQVSEQDQQCCWSALLLIRSFLQSSLLVLELQREPVVVLAMVNAAARMQNPSFRRLALGQEDATLVSQLLHLVTLVQALQRL</sequence>
<comment type="similarity">
    <text evidence="2 7">Belongs to the glycosyl hydrolase 35 family.</text>
</comment>
<comment type="catalytic activity">
    <reaction evidence="1">
        <text>Hydrolysis of terminal non-reducing beta-D-galactose residues in beta-D-galactosides.</text>
        <dbReference type="EC" id="3.2.1.23"/>
    </reaction>
</comment>
<protein>
    <recommendedName>
        <fullName evidence="3">beta-galactosidase</fullName>
        <ecNumber evidence="3">3.2.1.23</ecNumber>
    </recommendedName>
</protein>
<feature type="domain" description="Beta-galactosidase galactose-binding" evidence="10">
    <location>
        <begin position="548"/>
        <end position="634"/>
    </location>
</feature>
<evidence type="ECO:0000259" key="9">
    <source>
        <dbReference type="Pfam" id="PF17834"/>
    </source>
</evidence>
<feature type="domain" description="Glycoside hydrolase 35 catalytic" evidence="8">
    <location>
        <begin position="212"/>
        <end position="259"/>
    </location>
</feature>
<dbReference type="Pfam" id="PF21467">
    <property type="entry name" value="BetaGal_gal-bd"/>
    <property type="match status" value="1"/>
</dbReference>
<dbReference type="PRINTS" id="PR00742">
    <property type="entry name" value="GLHYDRLASE35"/>
</dbReference>
<dbReference type="InterPro" id="IPR001944">
    <property type="entry name" value="Glycoside_Hdrlase_35"/>
</dbReference>
<feature type="domain" description="Glycoside hydrolase 35 catalytic" evidence="8">
    <location>
        <begin position="10"/>
        <end position="161"/>
    </location>
</feature>
<accession>A0A068VL01</accession>
<feature type="domain" description="Beta-galactosidase beta-sandwich" evidence="9">
    <location>
        <begin position="285"/>
        <end position="340"/>
    </location>
</feature>
<evidence type="ECO:0000256" key="5">
    <source>
        <dbReference type="ARBA" id="ARBA00022801"/>
    </source>
</evidence>
<dbReference type="STRING" id="49390.A0A068VL01"/>
<dbReference type="Gene3D" id="3.20.20.80">
    <property type="entry name" value="Glycosidases"/>
    <property type="match status" value="1"/>
</dbReference>
<dbReference type="Pfam" id="PF01301">
    <property type="entry name" value="Glyco_hydro_35"/>
    <property type="match status" value="2"/>
</dbReference>
<keyword evidence="12" id="KW-1185">Reference proteome</keyword>
<dbReference type="InterPro" id="IPR048913">
    <property type="entry name" value="BetaGal_gal-bd"/>
</dbReference>
<dbReference type="Proteomes" id="UP000295252">
    <property type="component" value="Unassembled WGS sequence"/>
</dbReference>
<evidence type="ECO:0000256" key="4">
    <source>
        <dbReference type="ARBA" id="ARBA00022729"/>
    </source>
</evidence>